<dbReference type="Proteomes" id="UP000581135">
    <property type="component" value="Unassembled WGS sequence"/>
</dbReference>
<gene>
    <name evidence="3" type="ORF">FHR98_002872</name>
</gene>
<keyword evidence="4" id="KW-1185">Reference proteome</keyword>
<reference evidence="3 4" key="1">
    <citation type="submission" date="2020-08" db="EMBL/GenBank/DDBJ databases">
        <title>Genomic Encyclopedia of Type Strains, Phase III (KMG-III): the genomes of soil and plant-associated and newly described type strains.</title>
        <authorList>
            <person name="Whitman W."/>
        </authorList>
    </citation>
    <scope>NUCLEOTIDE SEQUENCE [LARGE SCALE GENOMIC DNA]</scope>
    <source>
        <strain evidence="3 4">CECT 8803</strain>
    </source>
</reference>
<dbReference type="AlphaFoldDB" id="A0A839SY66"/>
<proteinExistence type="inferred from homology"/>
<evidence type="ECO:0000256" key="1">
    <source>
        <dbReference type="ARBA" id="ARBA00005701"/>
    </source>
</evidence>
<feature type="compositionally biased region" description="Basic and acidic residues" evidence="2">
    <location>
        <begin position="71"/>
        <end position="84"/>
    </location>
</feature>
<feature type="region of interest" description="Disordered" evidence="2">
    <location>
        <begin position="1"/>
        <end position="84"/>
    </location>
</feature>
<dbReference type="PANTHER" id="PTHR28524:SF3">
    <property type="entry name" value="SUCCINATE DEHYDROGENASE ASSEMBLY FACTOR 4, MITOCHONDRIAL"/>
    <property type="match status" value="1"/>
</dbReference>
<dbReference type="InterPro" id="IPR012875">
    <property type="entry name" value="SDHF4"/>
</dbReference>
<dbReference type="PANTHER" id="PTHR28524">
    <property type="entry name" value="SUCCINATE DEHYDROGENASE ASSEMBLY FACTOR 4, MITOCHONDRIAL"/>
    <property type="match status" value="1"/>
</dbReference>
<accession>A0A839SY66</accession>
<evidence type="ECO:0000313" key="3">
    <source>
        <dbReference type="EMBL" id="MBB3066564.1"/>
    </source>
</evidence>
<dbReference type="Pfam" id="PF07896">
    <property type="entry name" value="DUF1674"/>
    <property type="match status" value="1"/>
</dbReference>
<evidence type="ECO:0008006" key="5">
    <source>
        <dbReference type="Google" id="ProtNLM"/>
    </source>
</evidence>
<evidence type="ECO:0000313" key="4">
    <source>
        <dbReference type="Proteomes" id="UP000581135"/>
    </source>
</evidence>
<feature type="compositionally biased region" description="Basic and acidic residues" evidence="2">
    <location>
        <begin position="25"/>
        <end position="45"/>
    </location>
</feature>
<comment type="similarity">
    <text evidence="1">Belongs to the SDHAF4 family.</text>
</comment>
<protein>
    <recommendedName>
        <fullName evidence="5">DUF1674 domain-containing protein</fullName>
    </recommendedName>
</protein>
<sequence length="84" mass="9594">MTESYKVHQPQGRKAATVGSSPLPRDQRQRRVAEAAERAKQEAEARRRKQDAAAQVRPVERQGPEGPEPTRYGDWEKKGICYDF</sequence>
<name>A0A839SY66_9PROT</name>
<comment type="caution">
    <text evidence="3">The sequence shown here is derived from an EMBL/GenBank/DDBJ whole genome shotgun (WGS) entry which is preliminary data.</text>
</comment>
<dbReference type="EMBL" id="JACHXA010000009">
    <property type="protein sequence ID" value="MBB3066564.1"/>
    <property type="molecule type" value="Genomic_DNA"/>
</dbReference>
<organism evidence="3 4">
    <name type="scientific">Limibacillus halophilus</name>
    <dbReference type="NCBI Taxonomy" id="1579333"/>
    <lineage>
        <taxon>Bacteria</taxon>
        <taxon>Pseudomonadati</taxon>
        <taxon>Pseudomonadota</taxon>
        <taxon>Alphaproteobacteria</taxon>
        <taxon>Rhodospirillales</taxon>
        <taxon>Rhodovibrionaceae</taxon>
        <taxon>Limibacillus</taxon>
    </lineage>
</organism>
<dbReference type="RefSeq" id="WP_183417396.1">
    <property type="nucleotide sequence ID" value="NZ_JACHXA010000009.1"/>
</dbReference>
<evidence type="ECO:0000256" key="2">
    <source>
        <dbReference type="SAM" id="MobiDB-lite"/>
    </source>
</evidence>